<sequence length="123" mass="14189">MQNLKNRNVVLAIFVIVVLVIATIYMLQPKEPFPIKSISTSDAINMLEKSGEDIVLITSVNEKNWYLTYKDNMKGQQKFIDKMESLGWKFDNQDGSGFFFSNQTEKRIGGCKIWNSKYLVCHD</sequence>
<protein>
    <submittedName>
        <fullName evidence="2">Uncharacterized protein</fullName>
    </submittedName>
</protein>
<organism evidence="2 3">
    <name type="scientific">Mesobacillus subterraneus</name>
    <dbReference type="NCBI Taxonomy" id="285983"/>
    <lineage>
        <taxon>Bacteria</taxon>
        <taxon>Bacillati</taxon>
        <taxon>Bacillota</taxon>
        <taxon>Bacilli</taxon>
        <taxon>Bacillales</taxon>
        <taxon>Bacillaceae</taxon>
        <taxon>Mesobacillus</taxon>
    </lineage>
</organism>
<name>A0A3R9EZV0_9BACI</name>
<evidence type="ECO:0000313" key="2">
    <source>
        <dbReference type="EMBL" id="RSD25887.1"/>
    </source>
</evidence>
<dbReference type="OrthoDB" id="6194834at2"/>
<dbReference type="EMBL" id="RSFW01000018">
    <property type="protein sequence ID" value="RSD25887.1"/>
    <property type="molecule type" value="Genomic_DNA"/>
</dbReference>
<keyword evidence="1" id="KW-0472">Membrane</keyword>
<dbReference type="AlphaFoldDB" id="A0A3R9EZV0"/>
<evidence type="ECO:0000313" key="3">
    <source>
        <dbReference type="Proteomes" id="UP000279911"/>
    </source>
</evidence>
<gene>
    <name evidence="2" type="ORF">EJA10_15995</name>
</gene>
<comment type="caution">
    <text evidence="2">The sequence shown here is derived from an EMBL/GenBank/DDBJ whole genome shotgun (WGS) entry which is preliminary data.</text>
</comment>
<dbReference type="RefSeq" id="WP_125481034.1">
    <property type="nucleotide sequence ID" value="NZ_RSFW01000018.1"/>
</dbReference>
<evidence type="ECO:0000256" key="1">
    <source>
        <dbReference type="SAM" id="Phobius"/>
    </source>
</evidence>
<proteinExistence type="predicted"/>
<dbReference type="Proteomes" id="UP000279911">
    <property type="component" value="Unassembled WGS sequence"/>
</dbReference>
<keyword evidence="1" id="KW-0812">Transmembrane</keyword>
<accession>A0A3R9EZV0</accession>
<reference evidence="3" key="1">
    <citation type="submission" date="2018-12" db="EMBL/GenBank/DDBJ databases">
        <title>Bacillus chawlae sp. nov., Bacillus glennii sp. nov., and Bacillus saganii sp. nov. Isolated from the Vehicle Assembly Building at Kennedy Space Center where the Viking Spacecraft were Assembled.</title>
        <authorList>
            <person name="Seuylemezian A."/>
            <person name="Vaishampayan P."/>
        </authorList>
    </citation>
    <scope>NUCLEOTIDE SEQUENCE [LARGE SCALE GENOMIC DNA]</scope>
    <source>
        <strain evidence="3">DSM 13966</strain>
    </source>
</reference>
<feature type="transmembrane region" description="Helical" evidence="1">
    <location>
        <begin position="9"/>
        <end position="27"/>
    </location>
</feature>
<keyword evidence="1" id="KW-1133">Transmembrane helix</keyword>